<keyword evidence="3" id="KW-1185">Reference proteome</keyword>
<organism evidence="2 3">
    <name type="scientific">Candidatus Cytomitobacter primus</name>
    <dbReference type="NCBI Taxonomy" id="2066024"/>
    <lineage>
        <taxon>Bacteria</taxon>
        <taxon>Pseudomonadati</taxon>
        <taxon>Pseudomonadota</taxon>
        <taxon>Alphaproteobacteria</taxon>
        <taxon>Holosporales</taxon>
        <taxon>Holosporaceae</taxon>
        <taxon>Candidatus Cytomitobacter</taxon>
    </lineage>
</organism>
<reference evidence="2 3" key="1">
    <citation type="submission" date="2019-08" db="EMBL/GenBank/DDBJ databases">
        <title>Highly reduced genomes of protist endosymbionts show evolutionary convergence.</title>
        <authorList>
            <person name="George E."/>
            <person name="Husnik F."/>
            <person name="Tashyreva D."/>
            <person name="Prokopchuk G."/>
            <person name="Horak A."/>
            <person name="Kwong W.K."/>
            <person name="Lukes J."/>
            <person name="Keeling P.J."/>
        </authorList>
    </citation>
    <scope>NUCLEOTIDE SEQUENCE [LARGE SCALE GENOMIC DNA]</scope>
    <source>
        <strain evidence="2">1604LC</strain>
    </source>
</reference>
<dbReference type="SUPFAM" id="SSF51206">
    <property type="entry name" value="cAMP-binding domain-like"/>
    <property type="match status" value="1"/>
</dbReference>
<protein>
    <submittedName>
        <fullName evidence="2">Cyclic nucleotide-binding domain-containing protein</fullName>
    </submittedName>
</protein>
<dbReference type="PROSITE" id="PS50042">
    <property type="entry name" value="CNMP_BINDING_3"/>
    <property type="match status" value="1"/>
</dbReference>
<feature type="domain" description="Cyclic nucleotide-binding" evidence="1">
    <location>
        <begin position="73"/>
        <end position="176"/>
    </location>
</feature>
<dbReference type="InterPro" id="IPR018490">
    <property type="entry name" value="cNMP-bd_dom_sf"/>
</dbReference>
<sequence>MHERRINSLKNAKVLSTTQNTQAFAEFITPRIFMKMLPYVNLDTGIFRINRINKHKNNANLSLDESSVRNIELMSHLNDNEISKLLNTSVKKTFALGETIESEQSENKFYIVLSGEYELILLNHNDKPVVISTLHSGKFFGGFKALNYDNHAKIKVRTSIQGSMLVIDHDTLKIILENDKLRYYIKSTIMDYENEYNTGEHKAKLISSYTDEPPMPKSYIKYDEAPEEVELDVIQSVLGIHSRIHELYNNPHPQLESQLKILIQNILEREEWEIFNNANHGLLNQVACDRKITTRTGPPTPDDMDELLSVLWKDPSVIVAHPKAIAAFARECTKRGVPPVIIRMFGSNLITWRGVPLVPCDKIGIMKRPDGLAFTNMIAMRLGMEKQGVIGLNKADISYGGIPSLSVRPMNTDDMSVINYLITKYYNVAVLVPDALAMLCNIEIGHYND</sequence>
<proteinExistence type="predicted"/>
<gene>
    <name evidence="2" type="ORF">FZC34_02080</name>
</gene>
<dbReference type="EMBL" id="CP043316">
    <property type="protein sequence ID" value="QEK38688.1"/>
    <property type="molecule type" value="Genomic_DNA"/>
</dbReference>
<dbReference type="InterPro" id="IPR000595">
    <property type="entry name" value="cNMP-bd_dom"/>
</dbReference>
<dbReference type="Pfam" id="PF00027">
    <property type="entry name" value="cNMP_binding"/>
    <property type="match status" value="1"/>
</dbReference>
<dbReference type="NCBIfam" id="NF041163">
    <property type="entry name" value="encap_f2b"/>
    <property type="match status" value="1"/>
</dbReference>
<evidence type="ECO:0000313" key="3">
    <source>
        <dbReference type="Proteomes" id="UP000325004"/>
    </source>
</evidence>
<dbReference type="OrthoDB" id="181419at2"/>
<dbReference type="Proteomes" id="UP000325004">
    <property type="component" value="Chromosome"/>
</dbReference>
<evidence type="ECO:0000259" key="1">
    <source>
        <dbReference type="PROSITE" id="PS50042"/>
    </source>
</evidence>
<dbReference type="InterPro" id="IPR014710">
    <property type="entry name" value="RmlC-like_jellyroll"/>
</dbReference>
<dbReference type="InterPro" id="IPR045641">
    <property type="entry name" value="SrpI-like"/>
</dbReference>
<dbReference type="InterPro" id="IPR049817">
    <property type="entry name" value="Encap_f2b"/>
</dbReference>
<dbReference type="KEGG" id="cpri:FZC34_02080"/>
<dbReference type="Pfam" id="PF19307">
    <property type="entry name" value="SrpI-like"/>
    <property type="match status" value="1"/>
</dbReference>
<name>A0A5C0UF54_9PROT</name>
<evidence type="ECO:0000313" key="2">
    <source>
        <dbReference type="EMBL" id="QEK38688.1"/>
    </source>
</evidence>
<dbReference type="CDD" id="cd00038">
    <property type="entry name" value="CAP_ED"/>
    <property type="match status" value="1"/>
</dbReference>
<accession>A0A5C0UF54</accession>
<dbReference type="RefSeq" id="WP_148971809.1">
    <property type="nucleotide sequence ID" value="NZ_CP043316.1"/>
</dbReference>
<dbReference type="AlphaFoldDB" id="A0A5C0UF54"/>
<dbReference type="Gene3D" id="2.60.120.10">
    <property type="entry name" value="Jelly Rolls"/>
    <property type="match status" value="1"/>
</dbReference>